<evidence type="ECO:0000313" key="7">
    <source>
        <dbReference type="EMBL" id="KAK9820434.1"/>
    </source>
</evidence>
<feature type="domain" description="TLDc" evidence="6">
    <location>
        <begin position="49"/>
        <end position="209"/>
    </location>
</feature>
<dbReference type="Pfam" id="PF07534">
    <property type="entry name" value="TLD"/>
    <property type="match status" value="1"/>
</dbReference>
<proteinExistence type="inferred from homology"/>
<dbReference type="Proteomes" id="UP001489004">
    <property type="component" value="Unassembled WGS sequence"/>
</dbReference>
<dbReference type="PANTHER" id="PTHR23354">
    <property type="entry name" value="NUCLEOLAR PROTEIN 7/ESTROGEN RECEPTOR COACTIVATOR-RELATED"/>
    <property type="match status" value="1"/>
</dbReference>
<protein>
    <recommendedName>
        <fullName evidence="4">Oxidation resistance protein 1</fullName>
    </recommendedName>
</protein>
<dbReference type="InterPro" id="IPR006571">
    <property type="entry name" value="TLDc_dom"/>
</dbReference>
<evidence type="ECO:0000256" key="5">
    <source>
        <dbReference type="SAM" id="MobiDB-lite"/>
    </source>
</evidence>
<gene>
    <name evidence="7" type="ORF">WJX72_010314</name>
</gene>
<evidence type="ECO:0000259" key="6">
    <source>
        <dbReference type="PROSITE" id="PS51886"/>
    </source>
</evidence>
<dbReference type="AlphaFoldDB" id="A0AAW1QG87"/>
<keyword evidence="8" id="KW-1185">Reference proteome</keyword>
<comment type="subcellular location">
    <subcellularLocation>
        <location evidence="1">Mitochondrion</location>
    </subcellularLocation>
</comment>
<name>A0AAW1QG87_9CHLO</name>
<evidence type="ECO:0000256" key="2">
    <source>
        <dbReference type="ARBA" id="ARBA00009540"/>
    </source>
</evidence>
<keyword evidence="3" id="KW-0496">Mitochondrion</keyword>
<evidence type="ECO:0000256" key="3">
    <source>
        <dbReference type="ARBA" id="ARBA00023128"/>
    </source>
</evidence>
<accession>A0AAW1QG87</accession>
<sequence length="255" mass="27497">MPLFKAPCGRESLLASGSLRPTACASLPKLLLPAGTSANSCLLTRHWAWLLATSRLPPEYSHEWRLGYSSALHGASMNTFMGGVGGKGPSILLVRDKQGSIFGGFASESWLKNGAFYGSFSTFVFRLLPAVGLWPAKGINEHFLWCGHNFAELTNGLGFGGQVDYFGLFIDASFEKGHSRPCATFDNPCLLGHGGQEFEVDAIECWLVEAPAGEVAKPTGSVLDRFKEDRTLLEIGGRKTGHSAGYREAPPELDD</sequence>
<dbReference type="PROSITE" id="PS51886">
    <property type="entry name" value="TLDC"/>
    <property type="match status" value="1"/>
</dbReference>
<comment type="caution">
    <text evidence="7">The sequence shown here is derived from an EMBL/GenBank/DDBJ whole genome shotgun (WGS) entry which is preliminary data.</text>
</comment>
<feature type="region of interest" description="Disordered" evidence="5">
    <location>
        <begin position="236"/>
        <end position="255"/>
    </location>
</feature>
<organism evidence="7 8">
    <name type="scientific">[Myrmecia] bisecta</name>
    <dbReference type="NCBI Taxonomy" id="41462"/>
    <lineage>
        <taxon>Eukaryota</taxon>
        <taxon>Viridiplantae</taxon>
        <taxon>Chlorophyta</taxon>
        <taxon>core chlorophytes</taxon>
        <taxon>Trebouxiophyceae</taxon>
        <taxon>Trebouxiales</taxon>
        <taxon>Trebouxiaceae</taxon>
        <taxon>Myrmecia</taxon>
    </lineage>
</organism>
<evidence type="ECO:0000256" key="1">
    <source>
        <dbReference type="ARBA" id="ARBA00004173"/>
    </source>
</evidence>
<dbReference type="PANTHER" id="PTHR23354:SF62">
    <property type="entry name" value="MUSTARD, ISOFORM V"/>
    <property type="match status" value="1"/>
</dbReference>
<dbReference type="GO" id="GO:0005739">
    <property type="term" value="C:mitochondrion"/>
    <property type="evidence" value="ECO:0007669"/>
    <property type="project" value="UniProtKB-SubCell"/>
</dbReference>
<reference evidence="7 8" key="1">
    <citation type="journal article" date="2024" name="Nat. Commun.">
        <title>Phylogenomics reveals the evolutionary origins of lichenization in chlorophyte algae.</title>
        <authorList>
            <person name="Puginier C."/>
            <person name="Libourel C."/>
            <person name="Otte J."/>
            <person name="Skaloud P."/>
            <person name="Haon M."/>
            <person name="Grisel S."/>
            <person name="Petersen M."/>
            <person name="Berrin J.G."/>
            <person name="Delaux P.M."/>
            <person name="Dal Grande F."/>
            <person name="Keller J."/>
        </authorList>
    </citation>
    <scope>NUCLEOTIDE SEQUENCE [LARGE SCALE GENOMIC DNA]</scope>
    <source>
        <strain evidence="7 8">SAG 2043</strain>
    </source>
</reference>
<evidence type="ECO:0000313" key="8">
    <source>
        <dbReference type="Proteomes" id="UP001489004"/>
    </source>
</evidence>
<evidence type="ECO:0000256" key="4">
    <source>
        <dbReference type="ARBA" id="ARBA00040604"/>
    </source>
</evidence>
<dbReference type="EMBL" id="JALJOR010000003">
    <property type="protein sequence ID" value="KAK9820434.1"/>
    <property type="molecule type" value="Genomic_DNA"/>
</dbReference>
<comment type="similarity">
    <text evidence="2">Belongs to the OXR1 family.</text>
</comment>
<dbReference type="SMART" id="SM00584">
    <property type="entry name" value="TLDc"/>
    <property type="match status" value="1"/>
</dbReference>